<gene>
    <name evidence="2" type="ORF">HGA08_17035</name>
</gene>
<proteinExistence type="predicted"/>
<dbReference type="Proteomes" id="UP000565711">
    <property type="component" value="Unassembled WGS sequence"/>
</dbReference>
<dbReference type="PIRSF" id="PIRSF000429">
    <property type="entry name" value="Ac-CoA_Ac_transf"/>
    <property type="match status" value="1"/>
</dbReference>
<dbReference type="PANTHER" id="PTHR42870:SF1">
    <property type="entry name" value="NON-SPECIFIC LIPID-TRANSFER PROTEIN-LIKE 2"/>
    <property type="match status" value="1"/>
</dbReference>
<evidence type="ECO:0000313" key="3">
    <source>
        <dbReference type="Proteomes" id="UP000565711"/>
    </source>
</evidence>
<comment type="caution">
    <text evidence="2">The sequence shown here is derived from an EMBL/GenBank/DDBJ whole genome shotgun (WGS) entry which is preliminary data.</text>
</comment>
<dbReference type="CDD" id="cd00829">
    <property type="entry name" value="SCP-x_thiolase"/>
    <property type="match status" value="1"/>
</dbReference>
<dbReference type="SUPFAM" id="SSF53901">
    <property type="entry name" value="Thiolase-like"/>
    <property type="match status" value="2"/>
</dbReference>
<dbReference type="PANTHER" id="PTHR42870">
    <property type="entry name" value="ACETYL-COA C-ACETYLTRANSFERASE"/>
    <property type="match status" value="1"/>
</dbReference>
<dbReference type="GO" id="GO:0016747">
    <property type="term" value="F:acyltransferase activity, transferring groups other than amino-acyl groups"/>
    <property type="evidence" value="ECO:0007669"/>
    <property type="project" value="InterPro"/>
</dbReference>
<dbReference type="RefSeq" id="WP_067871059.1">
    <property type="nucleotide sequence ID" value="NZ_JAAXOP010000009.1"/>
</dbReference>
<dbReference type="AlphaFoldDB" id="A0A846Y191"/>
<feature type="domain" description="Thiolase C-terminal" evidence="1">
    <location>
        <begin position="250"/>
        <end position="357"/>
    </location>
</feature>
<protein>
    <submittedName>
        <fullName evidence="2">Thiolase family protein</fullName>
    </submittedName>
</protein>
<dbReference type="InterPro" id="IPR055140">
    <property type="entry name" value="Thiolase_C_2"/>
</dbReference>
<evidence type="ECO:0000313" key="2">
    <source>
        <dbReference type="EMBL" id="NKY51925.1"/>
    </source>
</evidence>
<dbReference type="InterPro" id="IPR002155">
    <property type="entry name" value="Thiolase"/>
</dbReference>
<dbReference type="Pfam" id="PF22691">
    <property type="entry name" value="Thiolase_C_1"/>
    <property type="match status" value="1"/>
</dbReference>
<reference evidence="2 3" key="1">
    <citation type="submission" date="2020-04" db="EMBL/GenBank/DDBJ databases">
        <title>MicrobeNet Type strains.</title>
        <authorList>
            <person name="Nicholson A.C."/>
        </authorList>
    </citation>
    <scope>NUCLEOTIDE SEQUENCE [LARGE SCALE GENOMIC DNA]</scope>
    <source>
        <strain evidence="2 3">JCM 12354</strain>
    </source>
</reference>
<dbReference type="InterPro" id="IPR016039">
    <property type="entry name" value="Thiolase-like"/>
</dbReference>
<evidence type="ECO:0000259" key="1">
    <source>
        <dbReference type="Pfam" id="PF22691"/>
    </source>
</evidence>
<keyword evidence="3" id="KW-1185">Reference proteome</keyword>
<dbReference type="Gene3D" id="3.40.47.10">
    <property type="match status" value="1"/>
</dbReference>
<sequence>MTATLRAAVVGVGLTPFGKLPGRTADDLGGWALREALNDAGLTPGHIDGLITSRVSNYEAIAADHGIQPRWVTHLPPEGRMAGVAVHTALAALATGQCRTVALVYGNDGASAGATYGGGVGEAYGTSASLVTPYGMTSPGAFYAMMLQRHRTLYGTSEEQLATVSMTFREHAALNPNAVMRKPVSLEEYRSSRFVVEPLHLLDYCLINDGGAAMILTVPEAASDHLRPPVFVLGAAQAGQLVESDFPPDDFWAGALSTVGARAWAAAERDQRDVDALMIYDNFSPNVLFALEGLGYCAPGESGEFIQGGRIGLGGELPINTSGGHLSESYMQGWALSVEAVRQLRGECGPRQVADASLIQWVCSAPIVTSVIYGKEL</sequence>
<name>A0A846Y191_9NOCA</name>
<dbReference type="EMBL" id="JAAXOP010000009">
    <property type="protein sequence ID" value="NKY51925.1"/>
    <property type="molecule type" value="Genomic_DNA"/>
</dbReference>
<organism evidence="2 3">
    <name type="scientific">Nocardia vermiculata</name>
    <dbReference type="NCBI Taxonomy" id="257274"/>
    <lineage>
        <taxon>Bacteria</taxon>
        <taxon>Bacillati</taxon>
        <taxon>Actinomycetota</taxon>
        <taxon>Actinomycetes</taxon>
        <taxon>Mycobacteriales</taxon>
        <taxon>Nocardiaceae</taxon>
        <taxon>Nocardia</taxon>
    </lineage>
</organism>
<accession>A0A846Y191</accession>